<evidence type="ECO:0000256" key="1">
    <source>
        <dbReference type="SAM" id="MobiDB-lite"/>
    </source>
</evidence>
<dbReference type="CDD" id="cd01832">
    <property type="entry name" value="SGNH_hydrolase_like_1"/>
    <property type="match status" value="1"/>
</dbReference>
<feature type="compositionally biased region" description="Basic residues" evidence="1">
    <location>
        <begin position="251"/>
        <end position="264"/>
    </location>
</feature>
<accession>A0ABP9WLL8</accession>
<dbReference type="InterPro" id="IPR036514">
    <property type="entry name" value="SGNH_hydro_sf"/>
</dbReference>
<dbReference type="PANTHER" id="PTHR43784">
    <property type="entry name" value="GDSL-LIKE LIPASE/ACYLHYDROLASE, PUTATIVE (AFU_ORTHOLOGUE AFUA_2G00820)-RELATED"/>
    <property type="match status" value="1"/>
</dbReference>
<comment type="caution">
    <text evidence="3">The sequence shown here is derived from an EMBL/GenBank/DDBJ whole genome shotgun (WGS) entry which is preliminary data.</text>
</comment>
<sequence>MSGPRVVALGDSITLGVGDGVQRSRGDVGWAALAARSLGASHFTNLAANGARARDMLATQVPRALMERPDVVLLTVGGNDVLRGDFSPIEVELALGEAVDRLERPGRRIVTVSLDRIGLFDVAPRAVAEAMARRIGQANAAIARAVEHTDVDVIDGATLLASLGRRAWHIDRIHPSPLGHRALAGAAASALEDEWPRLHDTPAPPRPPSRAAVAAWLAVNGLPWALKRSRDLIPQVTMVVARELQAERRASRVARRGGTARRHGAGGGGAATRAWGAEA</sequence>
<evidence type="ECO:0000313" key="3">
    <source>
        <dbReference type="EMBL" id="GAA5519838.1"/>
    </source>
</evidence>
<dbReference type="InterPro" id="IPR053140">
    <property type="entry name" value="GDSL_Rv0518-like"/>
</dbReference>
<dbReference type="InterPro" id="IPR013830">
    <property type="entry name" value="SGNH_hydro"/>
</dbReference>
<dbReference type="Proteomes" id="UP001426770">
    <property type="component" value="Unassembled WGS sequence"/>
</dbReference>
<gene>
    <name evidence="3" type="ORF">Lsed01_02296</name>
</gene>
<evidence type="ECO:0000313" key="4">
    <source>
        <dbReference type="Proteomes" id="UP001426770"/>
    </source>
</evidence>
<feature type="region of interest" description="Disordered" evidence="1">
    <location>
        <begin position="251"/>
        <end position="279"/>
    </location>
</feature>
<dbReference type="RefSeq" id="WP_286215585.1">
    <property type="nucleotide sequence ID" value="NZ_AP027736.1"/>
</dbReference>
<organism evidence="3 4">
    <name type="scientific">Demequina sediminis</name>
    <dbReference type="NCBI Taxonomy" id="1930058"/>
    <lineage>
        <taxon>Bacteria</taxon>
        <taxon>Bacillati</taxon>
        <taxon>Actinomycetota</taxon>
        <taxon>Actinomycetes</taxon>
        <taxon>Micrococcales</taxon>
        <taxon>Demequinaceae</taxon>
        <taxon>Demequina</taxon>
    </lineage>
</organism>
<proteinExistence type="predicted"/>
<name>A0ABP9WLL8_9MICO</name>
<dbReference type="PANTHER" id="PTHR43784:SF2">
    <property type="entry name" value="GDSL-LIKE LIPASE_ACYLHYDROLASE, PUTATIVE (AFU_ORTHOLOGUE AFUA_2G00820)-RELATED"/>
    <property type="match status" value="1"/>
</dbReference>
<dbReference type="Pfam" id="PF13472">
    <property type="entry name" value="Lipase_GDSL_2"/>
    <property type="match status" value="1"/>
</dbReference>
<keyword evidence="4" id="KW-1185">Reference proteome</keyword>
<dbReference type="Gene3D" id="3.40.50.1110">
    <property type="entry name" value="SGNH hydrolase"/>
    <property type="match status" value="1"/>
</dbReference>
<dbReference type="EMBL" id="BAABRR010000014">
    <property type="protein sequence ID" value="GAA5519838.1"/>
    <property type="molecule type" value="Genomic_DNA"/>
</dbReference>
<protein>
    <recommendedName>
        <fullName evidence="2">SGNH hydrolase-type esterase domain-containing protein</fullName>
    </recommendedName>
</protein>
<evidence type="ECO:0000259" key="2">
    <source>
        <dbReference type="Pfam" id="PF13472"/>
    </source>
</evidence>
<dbReference type="SUPFAM" id="SSF52266">
    <property type="entry name" value="SGNH hydrolase"/>
    <property type="match status" value="1"/>
</dbReference>
<feature type="domain" description="SGNH hydrolase-type esterase" evidence="2">
    <location>
        <begin position="8"/>
        <end position="182"/>
    </location>
</feature>
<reference evidence="3 4" key="1">
    <citation type="submission" date="2024-02" db="EMBL/GenBank/DDBJ databases">
        <title>Lysinimicrobium sediminis NBRC 112286.</title>
        <authorList>
            <person name="Ichikawa N."/>
            <person name="Katano-Makiyama Y."/>
            <person name="Hidaka K."/>
        </authorList>
    </citation>
    <scope>NUCLEOTIDE SEQUENCE [LARGE SCALE GENOMIC DNA]</scope>
    <source>
        <strain evidence="3 4">NBRC 112286</strain>
    </source>
</reference>